<dbReference type="GO" id="GO:0005764">
    <property type="term" value="C:lysosome"/>
    <property type="evidence" value="ECO:0007669"/>
    <property type="project" value="TreeGrafter"/>
</dbReference>
<evidence type="ECO:0000313" key="10">
    <source>
        <dbReference type="Proteomes" id="UP000186685"/>
    </source>
</evidence>
<evidence type="ECO:0000256" key="6">
    <source>
        <dbReference type="ARBA" id="ARBA00023295"/>
    </source>
</evidence>
<dbReference type="GO" id="GO:0016139">
    <property type="term" value="P:glycoside catabolic process"/>
    <property type="evidence" value="ECO:0007669"/>
    <property type="project" value="TreeGrafter"/>
</dbReference>
<dbReference type="PANTHER" id="PTHR10030:SF37">
    <property type="entry name" value="ALPHA-L-FUCOSIDASE-RELATED"/>
    <property type="match status" value="1"/>
</dbReference>
<evidence type="ECO:0000313" key="9">
    <source>
        <dbReference type="EMBL" id="OKZ06065.1"/>
    </source>
</evidence>
<comment type="similarity">
    <text evidence="2">Belongs to the glycosyl hydrolase 29 family.</text>
</comment>
<accession>A0A854BTA1</accession>
<evidence type="ECO:0000259" key="8">
    <source>
        <dbReference type="Pfam" id="PF01120"/>
    </source>
</evidence>
<evidence type="ECO:0000256" key="7">
    <source>
        <dbReference type="SAM" id="SignalP"/>
    </source>
</evidence>
<feature type="chain" id="PRO_5033043123" description="alpha-L-fucosidase" evidence="7">
    <location>
        <begin position="27"/>
        <end position="473"/>
    </location>
</feature>
<keyword evidence="4 7" id="KW-0732">Signal</keyword>
<dbReference type="InterPro" id="IPR017853">
    <property type="entry name" value="GH"/>
</dbReference>
<sequence>MLFMKRFNLITGTVMALAITTGTVQAQQFVDKKQTDVHVMSKTYTWPQDQAVLQKLDQWQDLKFGVLFHWGLYSVKGINESWPLCSEERFLKRRKSIQPQMNYEEFKQWYWGQINNFNPTEFNPEEWADIMKDAGMKYVVFTTKHHDGFCMFDTQTTSFSIAHGPFSNNPRKDVAYHVFDAFRKKDFMIGAYFSKPDWHCEYYWNPDMATPDRNVNYQIKLHKEWWRKFQEYTARQIDELTTRYGQIDILWLDGGQVRPDNGQDIHLDRIIDKARQKQPGMLAVDRTVPGRNENYATPEMRIPSTQLNYPWESNLQLANGWGWRKNSIYKSPQTIINNLIEITAKGGALLLGVGPTPQGTIEEKAAICLRQVGEWLKSYGKAIYATRITPHYNDGNVWFTTSKDHKTLYALYALPEGETLPSTITWKGNEPKGAIRLIKGNRKVKHTCKNGIITVELPKELKNEPIAFYYNRK</sequence>
<evidence type="ECO:0000256" key="3">
    <source>
        <dbReference type="ARBA" id="ARBA00012662"/>
    </source>
</evidence>
<comment type="caution">
    <text evidence="9">The sequence shown here is derived from an EMBL/GenBank/DDBJ whole genome shotgun (WGS) entry which is preliminary data.</text>
</comment>
<dbReference type="PANTHER" id="PTHR10030">
    <property type="entry name" value="ALPHA-L-FUCOSIDASE"/>
    <property type="match status" value="1"/>
</dbReference>
<protein>
    <recommendedName>
        <fullName evidence="3">alpha-L-fucosidase</fullName>
        <ecNumber evidence="3">3.2.1.51</ecNumber>
    </recommendedName>
</protein>
<evidence type="ECO:0000256" key="2">
    <source>
        <dbReference type="ARBA" id="ARBA00007951"/>
    </source>
</evidence>
<dbReference type="GO" id="GO:0006004">
    <property type="term" value="P:fucose metabolic process"/>
    <property type="evidence" value="ECO:0007669"/>
    <property type="project" value="InterPro"/>
</dbReference>
<feature type="signal peptide" evidence="7">
    <location>
        <begin position="1"/>
        <end position="26"/>
    </location>
</feature>
<keyword evidence="6" id="KW-0326">Glycosidase</keyword>
<dbReference type="AlphaFoldDB" id="A0A854BTA1"/>
<name>A0A854BTA1_9BACT</name>
<evidence type="ECO:0000256" key="5">
    <source>
        <dbReference type="ARBA" id="ARBA00022801"/>
    </source>
</evidence>
<gene>
    <name evidence="9" type="ORF">BHV76_11830</name>
</gene>
<dbReference type="SMART" id="SM00812">
    <property type="entry name" value="Alpha_L_fucos"/>
    <property type="match status" value="1"/>
</dbReference>
<organism evidence="9 10">
    <name type="scientific">Phocaeicola plebeius</name>
    <dbReference type="NCBI Taxonomy" id="310297"/>
    <lineage>
        <taxon>Bacteria</taxon>
        <taxon>Pseudomonadati</taxon>
        <taxon>Bacteroidota</taxon>
        <taxon>Bacteroidia</taxon>
        <taxon>Bacteroidales</taxon>
        <taxon>Bacteroidaceae</taxon>
        <taxon>Phocaeicola</taxon>
    </lineage>
</organism>
<dbReference type="InterPro" id="IPR000933">
    <property type="entry name" value="Glyco_hydro_29"/>
</dbReference>
<dbReference type="InterPro" id="IPR057739">
    <property type="entry name" value="Glyco_hydro_29_N"/>
</dbReference>
<dbReference type="SUPFAM" id="SSF51445">
    <property type="entry name" value="(Trans)glycosidases"/>
    <property type="match status" value="1"/>
</dbReference>
<dbReference type="InterPro" id="IPR016286">
    <property type="entry name" value="FUC_metazoa-typ"/>
</dbReference>
<dbReference type="GO" id="GO:0004560">
    <property type="term" value="F:alpha-L-fucosidase activity"/>
    <property type="evidence" value="ECO:0007669"/>
    <property type="project" value="InterPro"/>
</dbReference>
<comment type="function">
    <text evidence="1">Alpha-L-fucosidase is responsible for hydrolyzing the alpha-1,6-linked fucose joined to the reducing-end N-acetylglucosamine of the carbohydrate moieties of glycoproteins.</text>
</comment>
<feature type="domain" description="Glycoside hydrolase family 29 N-terminal" evidence="8">
    <location>
        <begin position="36"/>
        <end position="381"/>
    </location>
</feature>
<evidence type="ECO:0000256" key="4">
    <source>
        <dbReference type="ARBA" id="ARBA00022729"/>
    </source>
</evidence>
<dbReference type="EMBL" id="MNQR01000054">
    <property type="protein sequence ID" value="OKZ06065.1"/>
    <property type="molecule type" value="Genomic_DNA"/>
</dbReference>
<dbReference type="EC" id="3.2.1.51" evidence="3"/>
<reference evidence="9 10" key="1">
    <citation type="journal article" date="2016" name="Nat. Biotechnol.">
        <title>Measurement of bacterial replication rates in microbial communities.</title>
        <authorList>
            <person name="Brown C.T."/>
            <person name="Olm M.R."/>
            <person name="Thomas B.C."/>
            <person name="Banfield J.F."/>
        </authorList>
    </citation>
    <scope>NUCLEOTIDE SEQUENCE [LARGE SCALE GENOMIC DNA]</scope>
    <source>
        <strain evidence="9">45_130</strain>
    </source>
</reference>
<dbReference type="Proteomes" id="UP000186685">
    <property type="component" value="Unassembled WGS sequence"/>
</dbReference>
<dbReference type="Pfam" id="PF01120">
    <property type="entry name" value="Alpha_L_fucos"/>
    <property type="match status" value="1"/>
</dbReference>
<dbReference type="PRINTS" id="PR00741">
    <property type="entry name" value="GLHYDRLASE29"/>
</dbReference>
<keyword evidence="5" id="KW-0378">Hydrolase</keyword>
<dbReference type="PIRSF" id="PIRSF001092">
    <property type="entry name" value="Alpha-L-fucosidase"/>
    <property type="match status" value="1"/>
</dbReference>
<dbReference type="Gene3D" id="3.20.20.80">
    <property type="entry name" value="Glycosidases"/>
    <property type="match status" value="1"/>
</dbReference>
<evidence type="ECO:0000256" key="1">
    <source>
        <dbReference type="ARBA" id="ARBA00004071"/>
    </source>
</evidence>
<proteinExistence type="inferred from homology"/>